<feature type="region of interest" description="Disordered" evidence="1">
    <location>
        <begin position="415"/>
        <end position="463"/>
    </location>
</feature>
<sequence>MALRVLCDVFGLAWRHPLVSIGILALFTPPFFPIIRFFSPLLISTAVLVVAMISLGPSSKGKKMMHHGALTSEDDDVSFAFHRKAAPPVVGTLWEDDNEGIVQENEQENVERGVSKNRNSTTESSSWMDLVRNLEALGLAWADQKLKNHNCLGSTLDDSNVSILQEVCELRTDPATVSEASELSNVVGNEEEESKPSQICQESVAEDRLQGHSDESPTDQSIQRTTAVEELVAASSDPDEIQEGDLEHNAPVAAEVEQENVVVQGVPALVVMPDSFSALTLMTMPAMSSATVVGESASVDLCPSPDIDDGASRDEAEIKKSDTILSPNSAKPLSASEKKPSVIESAVDAIEGEENVKSHEASIPPSSSTALTAAALRPSISAKVTDIIEKLTGFVEDGVPSSKPTALLFKPWSAAAAAGKKKKKKSKKEKSMESSDDDGLSSGHEEAISEADSDSGVPNVPDA</sequence>
<evidence type="ECO:0000313" key="4">
    <source>
        <dbReference type="Proteomes" id="UP001497444"/>
    </source>
</evidence>
<keyword evidence="2" id="KW-1133">Transmembrane helix</keyword>
<keyword evidence="4" id="KW-1185">Reference proteome</keyword>
<dbReference type="EMBL" id="OZ020106">
    <property type="protein sequence ID" value="CAK9258049.1"/>
    <property type="molecule type" value="Genomic_DNA"/>
</dbReference>
<feature type="compositionally biased region" description="Basic residues" evidence="1">
    <location>
        <begin position="419"/>
        <end position="428"/>
    </location>
</feature>
<accession>A0ABP0VU77</accession>
<keyword evidence="2" id="KW-0812">Transmembrane</keyword>
<evidence type="ECO:0000256" key="2">
    <source>
        <dbReference type="SAM" id="Phobius"/>
    </source>
</evidence>
<gene>
    <name evidence="3" type="ORF">CSSPJE1EN1_LOCUS3527</name>
</gene>
<reference evidence="3" key="1">
    <citation type="submission" date="2024-02" db="EMBL/GenBank/DDBJ databases">
        <authorList>
            <consortium name="ELIXIR-Norway"/>
            <consortium name="Elixir Norway"/>
        </authorList>
    </citation>
    <scope>NUCLEOTIDE SEQUENCE</scope>
</reference>
<feature type="region of interest" description="Disordered" evidence="1">
    <location>
        <begin position="317"/>
        <end position="340"/>
    </location>
</feature>
<protein>
    <submittedName>
        <fullName evidence="3">Uncharacterized protein</fullName>
    </submittedName>
</protein>
<dbReference type="Proteomes" id="UP001497444">
    <property type="component" value="Chromosome 11"/>
</dbReference>
<keyword evidence="2" id="KW-0472">Membrane</keyword>
<feature type="transmembrane region" description="Helical" evidence="2">
    <location>
        <begin position="37"/>
        <end position="56"/>
    </location>
</feature>
<organism evidence="3 4">
    <name type="scientific">Sphagnum jensenii</name>
    <dbReference type="NCBI Taxonomy" id="128206"/>
    <lineage>
        <taxon>Eukaryota</taxon>
        <taxon>Viridiplantae</taxon>
        <taxon>Streptophyta</taxon>
        <taxon>Embryophyta</taxon>
        <taxon>Bryophyta</taxon>
        <taxon>Sphagnophytina</taxon>
        <taxon>Sphagnopsida</taxon>
        <taxon>Sphagnales</taxon>
        <taxon>Sphagnaceae</taxon>
        <taxon>Sphagnum</taxon>
    </lineage>
</organism>
<dbReference type="PANTHER" id="PTHR34125:SF7">
    <property type="entry name" value="TRANSMEMBRANE PROTEIN"/>
    <property type="match status" value="1"/>
</dbReference>
<evidence type="ECO:0000256" key="1">
    <source>
        <dbReference type="SAM" id="MobiDB-lite"/>
    </source>
</evidence>
<feature type="region of interest" description="Disordered" evidence="1">
    <location>
        <begin position="105"/>
        <end position="124"/>
    </location>
</feature>
<evidence type="ECO:0000313" key="3">
    <source>
        <dbReference type="EMBL" id="CAK9258049.1"/>
    </source>
</evidence>
<feature type="transmembrane region" description="Helical" evidence="2">
    <location>
        <begin position="12"/>
        <end position="31"/>
    </location>
</feature>
<proteinExistence type="predicted"/>
<name>A0ABP0VU77_9BRYO</name>
<dbReference type="PANTHER" id="PTHR34125">
    <property type="entry name" value="OS01G0762900 PROTEIN"/>
    <property type="match status" value="1"/>
</dbReference>